<feature type="domain" description="RRM" evidence="3">
    <location>
        <begin position="53"/>
        <end position="107"/>
    </location>
</feature>
<organism evidence="4 5">
    <name type="scientific">Ensete ventricosum</name>
    <name type="common">Abyssinian banana</name>
    <name type="synonym">Musa ensete</name>
    <dbReference type="NCBI Taxonomy" id="4639"/>
    <lineage>
        <taxon>Eukaryota</taxon>
        <taxon>Viridiplantae</taxon>
        <taxon>Streptophyta</taxon>
        <taxon>Embryophyta</taxon>
        <taxon>Tracheophyta</taxon>
        <taxon>Spermatophyta</taxon>
        <taxon>Magnoliopsida</taxon>
        <taxon>Liliopsida</taxon>
        <taxon>Zingiberales</taxon>
        <taxon>Musaceae</taxon>
        <taxon>Ensete</taxon>
    </lineage>
</organism>
<evidence type="ECO:0000313" key="4">
    <source>
        <dbReference type="EMBL" id="RRT43536.1"/>
    </source>
</evidence>
<gene>
    <name evidence="4" type="ORF">B296_00056347</name>
</gene>
<dbReference type="SMART" id="SM00360">
    <property type="entry name" value="RRM"/>
    <property type="match status" value="1"/>
</dbReference>
<accession>A0A426XVR8</accession>
<dbReference type="Gene3D" id="3.30.70.330">
    <property type="match status" value="2"/>
</dbReference>
<dbReference type="PROSITE" id="PS50102">
    <property type="entry name" value="RRM"/>
    <property type="match status" value="1"/>
</dbReference>
<dbReference type="GO" id="GO:0003723">
    <property type="term" value="F:RNA binding"/>
    <property type="evidence" value="ECO:0007669"/>
    <property type="project" value="UniProtKB-UniRule"/>
</dbReference>
<dbReference type="InterPro" id="IPR035979">
    <property type="entry name" value="RBD_domain_sf"/>
</dbReference>
<sequence>MNNPARFRNGYRRIIESLCLDRLRHIVAAAVFRGEPGVVANVRAIADRDHSQRKLFIRGLGTETTTDSVRSLFSAYGEFEEAAVIVDRATGKSKGYGFITFRHADGALRPSDRLLAHFSSYEEIGEGPVGFDRQTGKFRGFALFAYKTAEGARNSLVDPNKNIDGHHLVCNVSIEGKKGKPGASVPGAVPMGGV</sequence>
<dbReference type="InterPro" id="IPR000504">
    <property type="entry name" value="RRM_dom"/>
</dbReference>
<dbReference type="SUPFAM" id="SSF54928">
    <property type="entry name" value="RNA-binding domain, RBD"/>
    <property type="match status" value="2"/>
</dbReference>
<proteinExistence type="predicted"/>
<dbReference type="PANTHER" id="PTHR48024:SF25">
    <property type="entry name" value="UBP1-ASSOCIATED PROTEIN 2C"/>
    <property type="match status" value="1"/>
</dbReference>
<dbReference type="EMBL" id="AMZH03017079">
    <property type="protein sequence ID" value="RRT43536.1"/>
    <property type="molecule type" value="Genomic_DNA"/>
</dbReference>
<dbReference type="Pfam" id="PF00076">
    <property type="entry name" value="RRM_1"/>
    <property type="match status" value="1"/>
</dbReference>
<name>A0A426XVR8_ENSVE</name>
<dbReference type="PANTHER" id="PTHR48024">
    <property type="entry name" value="GEO13361P1-RELATED"/>
    <property type="match status" value="1"/>
</dbReference>
<comment type="caution">
    <text evidence="4">The sequence shown here is derived from an EMBL/GenBank/DDBJ whole genome shotgun (WGS) entry which is preliminary data.</text>
</comment>
<evidence type="ECO:0000259" key="3">
    <source>
        <dbReference type="PROSITE" id="PS50102"/>
    </source>
</evidence>
<evidence type="ECO:0000313" key="5">
    <source>
        <dbReference type="Proteomes" id="UP000287651"/>
    </source>
</evidence>
<dbReference type="AlphaFoldDB" id="A0A426XVR8"/>
<keyword evidence="1 2" id="KW-0694">RNA-binding</keyword>
<dbReference type="InterPro" id="IPR012677">
    <property type="entry name" value="Nucleotide-bd_a/b_plait_sf"/>
</dbReference>
<reference evidence="4 5" key="1">
    <citation type="journal article" date="2014" name="Agronomy (Basel)">
        <title>A Draft Genome Sequence for Ensete ventricosum, the Drought-Tolerant Tree Against Hunger.</title>
        <authorList>
            <person name="Harrison J."/>
            <person name="Moore K.A."/>
            <person name="Paszkiewicz K."/>
            <person name="Jones T."/>
            <person name="Grant M."/>
            <person name="Ambacheew D."/>
            <person name="Muzemil S."/>
            <person name="Studholme D.J."/>
        </authorList>
    </citation>
    <scope>NUCLEOTIDE SEQUENCE [LARGE SCALE GENOMIC DNA]</scope>
</reference>
<dbReference type="Proteomes" id="UP000287651">
    <property type="component" value="Unassembled WGS sequence"/>
</dbReference>
<dbReference type="InterPro" id="IPR050886">
    <property type="entry name" value="RNA-binding_reg"/>
</dbReference>
<evidence type="ECO:0000256" key="2">
    <source>
        <dbReference type="PROSITE-ProRule" id="PRU00176"/>
    </source>
</evidence>
<dbReference type="GO" id="GO:0005634">
    <property type="term" value="C:nucleus"/>
    <property type="evidence" value="ECO:0007669"/>
    <property type="project" value="TreeGrafter"/>
</dbReference>
<evidence type="ECO:0000256" key="1">
    <source>
        <dbReference type="ARBA" id="ARBA00022884"/>
    </source>
</evidence>
<protein>
    <recommendedName>
        <fullName evidence="3">RRM domain-containing protein</fullName>
    </recommendedName>
</protein>